<evidence type="ECO:0000256" key="3">
    <source>
        <dbReference type="ARBA" id="ARBA00022714"/>
    </source>
</evidence>
<keyword evidence="3" id="KW-0001">2Fe-2S</keyword>
<protein>
    <submittedName>
        <fullName evidence="10">Ferredoxin-NADP reductase</fullName>
    </submittedName>
</protein>
<dbReference type="SUPFAM" id="SSF52343">
    <property type="entry name" value="Ferredoxin reductase-like, C-terminal NADP-linked domain"/>
    <property type="match status" value="1"/>
</dbReference>
<dbReference type="EMBL" id="RKHY01000001">
    <property type="protein sequence ID" value="ROS44263.1"/>
    <property type="molecule type" value="Genomic_DNA"/>
</dbReference>
<dbReference type="InterPro" id="IPR006058">
    <property type="entry name" value="2Fe2S_fd_BS"/>
</dbReference>
<dbReference type="PROSITE" id="PS51085">
    <property type="entry name" value="2FE2S_FER_2"/>
    <property type="match status" value="1"/>
</dbReference>
<evidence type="ECO:0000313" key="10">
    <source>
        <dbReference type="EMBL" id="ROS44263.1"/>
    </source>
</evidence>
<comment type="caution">
    <text evidence="10">The sequence shown here is derived from an EMBL/GenBank/DDBJ whole genome shotgun (WGS) entry which is preliminary data.</text>
</comment>
<organism evidence="10 11">
    <name type="scientific">Amycolatopsis thermoflava</name>
    <dbReference type="NCBI Taxonomy" id="84480"/>
    <lineage>
        <taxon>Bacteria</taxon>
        <taxon>Bacillati</taxon>
        <taxon>Actinomycetota</taxon>
        <taxon>Actinomycetes</taxon>
        <taxon>Pseudonocardiales</taxon>
        <taxon>Pseudonocardiaceae</taxon>
        <taxon>Amycolatopsis</taxon>
        <taxon>Amycolatopsis methanolica group</taxon>
    </lineage>
</organism>
<dbReference type="Gene3D" id="3.10.20.30">
    <property type="match status" value="1"/>
</dbReference>
<dbReference type="SUPFAM" id="SSF63380">
    <property type="entry name" value="Riboflavin synthase domain-like"/>
    <property type="match status" value="1"/>
</dbReference>
<keyword evidence="7" id="KW-0411">Iron-sulfur</keyword>
<keyword evidence="2" id="KW-0285">Flavoprotein</keyword>
<evidence type="ECO:0000256" key="1">
    <source>
        <dbReference type="ARBA" id="ARBA00001974"/>
    </source>
</evidence>
<dbReference type="InterPro" id="IPR050415">
    <property type="entry name" value="MRET"/>
</dbReference>
<dbReference type="PANTHER" id="PTHR47354">
    <property type="entry name" value="NADH OXIDOREDUCTASE HCR"/>
    <property type="match status" value="1"/>
</dbReference>
<feature type="domain" description="2Fe-2S ferredoxin-type" evidence="8">
    <location>
        <begin position="228"/>
        <end position="313"/>
    </location>
</feature>
<evidence type="ECO:0000313" key="11">
    <source>
        <dbReference type="Proteomes" id="UP000274843"/>
    </source>
</evidence>
<keyword evidence="11" id="KW-1185">Reference proteome</keyword>
<sequence length="313" mass="33847">MASARPVVTLEVMRTLHVESKTTEADGVVSFVLSGSDLPRWEPGAHVDVEIRPGLLRQYSLCGDPADRTRWRIAVLREEAGRGGSAHLHDAVPQGATLRVGDPRNNFPLVPAPRYRFVAGGIGITPLLPMLRVAEATGVEWELYYGGRRRSRMAFLDELAAYGSRVRILPEDEHGLLPLAEIVSGDALVYCCGPGPLLDAVERLCPADRLRVERFQPREVAETPARGFEVVASASGRTVRVAPGQSVLDALGRAGLAMPSSCREGTCGSCETTVLDGEVEHRDSVLSEQERAAGKTMMVCVSRAVSDRLVLDV</sequence>
<evidence type="ECO:0000256" key="2">
    <source>
        <dbReference type="ARBA" id="ARBA00022630"/>
    </source>
</evidence>
<evidence type="ECO:0000256" key="6">
    <source>
        <dbReference type="ARBA" id="ARBA00023004"/>
    </source>
</evidence>
<dbReference type="PROSITE" id="PS00197">
    <property type="entry name" value="2FE2S_FER_1"/>
    <property type="match status" value="1"/>
</dbReference>
<dbReference type="PROSITE" id="PS51384">
    <property type="entry name" value="FAD_FR"/>
    <property type="match status" value="1"/>
</dbReference>
<name>A0A3N2H5S4_9PSEU</name>
<evidence type="ECO:0000259" key="9">
    <source>
        <dbReference type="PROSITE" id="PS51384"/>
    </source>
</evidence>
<feature type="domain" description="FAD-binding FR-type" evidence="9">
    <location>
        <begin position="11"/>
        <end position="110"/>
    </location>
</feature>
<dbReference type="InterPro" id="IPR001041">
    <property type="entry name" value="2Fe-2S_ferredoxin-type"/>
</dbReference>
<gene>
    <name evidence="10" type="ORF">EDD35_6698</name>
</gene>
<keyword evidence="6" id="KW-0408">Iron</keyword>
<dbReference type="GO" id="GO:0016491">
    <property type="term" value="F:oxidoreductase activity"/>
    <property type="evidence" value="ECO:0007669"/>
    <property type="project" value="UniProtKB-KW"/>
</dbReference>
<dbReference type="CDD" id="cd00207">
    <property type="entry name" value="fer2"/>
    <property type="match status" value="1"/>
</dbReference>
<evidence type="ECO:0000259" key="8">
    <source>
        <dbReference type="PROSITE" id="PS51085"/>
    </source>
</evidence>
<dbReference type="Pfam" id="PF00111">
    <property type="entry name" value="Fer2"/>
    <property type="match status" value="1"/>
</dbReference>
<dbReference type="Proteomes" id="UP000274843">
    <property type="component" value="Unassembled WGS sequence"/>
</dbReference>
<dbReference type="GO" id="GO:0051537">
    <property type="term" value="F:2 iron, 2 sulfur cluster binding"/>
    <property type="evidence" value="ECO:0007669"/>
    <property type="project" value="UniProtKB-KW"/>
</dbReference>
<dbReference type="InterPro" id="IPR039261">
    <property type="entry name" value="FNR_nucleotide-bd"/>
</dbReference>
<dbReference type="CDD" id="cd06185">
    <property type="entry name" value="PDR_like"/>
    <property type="match status" value="1"/>
</dbReference>
<proteinExistence type="predicted"/>
<dbReference type="AlphaFoldDB" id="A0A3N2H5S4"/>
<dbReference type="SUPFAM" id="SSF54292">
    <property type="entry name" value="2Fe-2S ferredoxin-like"/>
    <property type="match status" value="1"/>
</dbReference>
<dbReference type="InterPro" id="IPR036010">
    <property type="entry name" value="2Fe-2S_ferredoxin-like_sf"/>
</dbReference>
<reference evidence="10 11" key="1">
    <citation type="submission" date="2018-11" db="EMBL/GenBank/DDBJ databases">
        <title>Sequencing the genomes of 1000 actinobacteria strains.</title>
        <authorList>
            <person name="Klenk H.-P."/>
        </authorList>
    </citation>
    <scope>NUCLEOTIDE SEQUENCE [LARGE SCALE GENOMIC DNA]</scope>
    <source>
        <strain evidence="10 11">DSM 44348</strain>
    </source>
</reference>
<accession>A0A3N2H5S4</accession>
<keyword evidence="4" id="KW-0479">Metal-binding</keyword>
<dbReference type="Gene3D" id="2.40.30.10">
    <property type="entry name" value="Translation factors"/>
    <property type="match status" value="1"/>
</dbReference>
<comment type="cofactor">
    <cofactor evidence="1">
        <name>FAD</name>
        <dbReference type="ChEBI" id="CHEBI:57692"/>
    </cofactor>
</comment>
<evidence type="ECO:0000256" key="7">
    <source>
        <dbReference type="ARBA" id="ARBA00023014"/>
    </source>
</evidence>
<dbReference type="PANTHER" id="PTHR47354:SF1">
    <property type="entry name" value="CARNITINE MONOOXYGENASE REDUCTASE SUBUNIT"/>
    <property type="match status" value="1"/>
</dbReference>
<dbReference type="InterPro" id="IPR017938">
    <property type="entry name" value="Riboflavin_synthase-like_b-brl"/>
</dbReference>
<dbReference type="PRINTS" id="PR00409">
    <property type="entry name" value="PHDIOXRDTASE"/>
</dbReference>
<evidence type="ECO:0000256" key="5">
    <source>
        <dbReference type="ARBA" id="ARBA00023002"/>
    </source>
</evidence>
<dbReference type="InterPro" id="IPR012675">
    <property type="entry name" value="Beta-grasp_dom_sf"/>
</dbReference>
<dbReference type="GO" id="GO:0046872">
    <property type="term" value="F:metal ion binding"/>
    <property type="evidence" value="ECO:0007669"/>
    <property type="project" value="UniProtKB-KW"/>
</dbReference>
<keyword evidence="5" id="KW-0560">Oxidoreductase</keyword>
<dbReference type="InterPro" id="IPR017927">
    <property type="entry name" value="FAD-bd_FR_type"/>
</dbReference>
<evidence type="ECO:0000256" key="4">
    <source>
        <dbReference type="ARBA" id="ARBA00022723"/>
    </source>
</evidence>
<dbReference type="Gene3D" id="3.40.50.80">
    <property type="entry name" value="Nucleotide-binding domain of ferredoxin-NADP reductase (FNR) module"/>
    <property type="match status" value="1"/>
</dbReference>